<reference evidence="1 2" key="1">
    <citation type="journal article" date="2023" name="Nucleic Acids Res.">
        <title>The hologenome of Daphnia magna reveals possible DNA methylation and microbiome-mediated evolution of the host genome.</title>
        <authorList>
            <person name="Chaturvedi A."/>
            <person name="Li X."/>
            <person name="Dhandapani V."/>
            <person name="Marshall H."/>
            <person name="Kissane S."/>
            <person name="Cuenca-Cambronero M."/>
            <person name="Asole G."/>
            <person name="Calvet F."/>
            <person name="Ruiz-Romero M."/>
            <person name="Marangio P."/>
            <person name="Guigo R."/>
            <person name="Rago D."/>
            <person name="Mirbahai L."/>
            <person name="Eastwood N."/>
            <person name="Colbourne J.K."/>
            <person name="Zhou J."/>
            <person name="Mallon E."/>
            <person name="Orsini L."/>
        </authorList>
    </citation>
    <scope>NUCLEOTIDE SEQUENCE [LARGE SCALE GENOMIC DNA]</scope>
    <source>
        <strain evidence="1">LRV0_1</strain>
    </source>
</reference>
<sequence length="65" mass="7383">MAFKEEKPAETVDNENLSWTVGYLHQRLALLPGPEIRQDDLSLFGSFKCPTVCCKGREKRSSIKN</sequence>
<proteinExistence type="predicted"/>
<gene>
    <name evidence="1" type="ORF">OUZ56_007644</name>
</gene>
<organism evidence="1 2">
    <name type="scientific">Daphnia magna</name>
    <dbReference type="NCBI Taxonomy" id="35525"/>
    <lineage>
        <taxon>Eukaryota</taxon>
        <taxon>Metazoa</taxon>
        <taxon>Ecdysozoa</taxon>
        <taxon>Arthropoda</taxon>
        <taxon>Crustacea</taxon>
        <taxon>Branchiopoda</taxon>
        <taxon>Diplostraca</taxon>
        <taxon>Cladocera</taxon>
        <taxon>Anomopoda</taxon>
        <taxon>Daphniidae</taxon>
        <taxon>Daphnia</taxon>
    </lineage>
</organism>
<keyword evidence="2" id="KW-1185">Reference proteome</keyword>
<evidence type="ECO:0000313" key="1">
    <source>
        <dbReference type="EMBL" id="KAK4022163.1"/>
    </source>
</evidence>
<dbReference type="EMBL" id="JAOYFB010000037">
    <property type="protein sequence ID" value="KAK4022163.1"/>
    <property type="molecule type" value="Genomic_DNA"/>
</dbReference>
<name>A0ABR0AAS3_9CRUS</name>
<dbReference type="Proteomes" id="UP001234178">
    <property type="component" value="Unassembled WGS sequence"/>
</dbReference>
<evidence type="ECO:0000313" key="2">
    <source>
        <dbReference type="Proteomes" id="UP001234178"/>
    </source>
</evidence>
<comment type="caution">
    <text evidence="1">The sequence shown here is derived from an EMBL/GenBank/DDBJ whole genome shotgun (WGS) entry which is preliminary data.</text>
</comment>
<protein>
    <submittedName>
        <fullName evidence="1">Uncharacterized protein</fullName>
    </submittedName>
</protein>
<accession>A0ABR0AAS3</accession>